<proteinExistence type="predicted"/>
<name>A0AAD8UPC3_GLOAC</name>
<dbReference type="EMBL" id="JAHMHS010000046">
    <property type="protein sequence ID" value="KAK1724931.1"/>
    <property type="molecule type" value="Genomic_DNA"/>
</dbReference>
<reference evidence="1" key="1">
    <citation type="submission" date="2021-12" db="EMBL/GenBank/DDBJ databases">
        <title>Comparative genomics, transcriptomics and evolutionary studies reveal genomic signatures of adaptation to plant cell wall in hemibiotrophic fungi.</title>
        <authorList>
            <consortium name="DOE Joint Genome Institute"/>
            <person name="Baroncelli R."/>
            <person name="Diaz J.F."/>
            <person name="Benocci T."/>
            <person name="Peng M."/>
            <person name="Battaglia E."/>
            <person name="Haridas S."/>
            <person name="Andreopoulos W."/>
            <person name="Labutti K."/>
            <person name="Pangilinan J."/>
            <person name="Floch G.L."/>
            <person name="Makela M.R."/>
            <person name="Henrissat B."/>
            <person name="Grigoriev I.V."/>
            <person name="Crouch J.A."/>
            <person name="De Vries R.P."/>
            <person name="Sukno S.A."/>
            <person name="Thon M.R."/>
        </authorList>
    </citation>
    <scope>NUCLEOTIDE SEQUENCE</scope>
    <source>
        <strain evidence="1">CBS 112980</strain>
    </source>
</reference>
<sequence length="261" mass="29025">MSLSSSQASQILVVLSRHSSSSPSQSRPGTNNLVSIHFRCNRKEHLQKVSAETTTPTKASEANYKLRLSDDRHRSRHRVNDADTQAGRPSLQVVDLKEDWVHSISLDTKRQSKGAFYDGSPSVNYLVKLEDFADSTGPASPIHLSFILRSKRQWPPSQLPFTADLFLQSSSMGLVVRIWANGRSVPKHNTTFFGYRHTKYLSIEVGGRKRGDLVATGTQTEEIQSSAFEVGFWLIFTAFGRGSQSIAYTAADCFIIQGTLM</sequence>
<keyword evidence="2" id="KW-1185">Reference proteome</keyword>
<protein>
    <submittedName>
        <fullName evidence="1">Uncharacterized protein</fullName>
    </submittedName>
</protein>
<organism evidence="1 2">
    <name type="scientific">Glomerella acutata</name>
    <name type="common">Colletotrichum acutatum</name>
    <dbReference type="NCBI Taxonomy" id="27357"/>
    <lineage>
        <taxon>Eukaryota</taxon>
        <taxon>Fungi</taxon>
        <taxon>Dikarya</taxon>
        <taxon>Ascomycota</taxon>
        <taxon>Pezizomycotina</taxon>
        <taxon>Sordariomycetes</taxon>
        <taxon>Hypocreomycetidae</taxon>
        <taxon>Glomerellales</taxon>
        <taxon>Glomerellaceae</taxon>
        <taxon>Colletotrichum</taxon>
        <taxon>Colletotrichum acutatum species complex</taxon>
    </lineage>
</organism>
<comment type="caution">
    <text evidence="1">The sequence shown here is derived from an EMBL/GenBank/DDBJ whole genome shotgun (WGS) entry which is preliminary data.</text>
</comment>
<dbReference type="RefSeq" id="XP_060364986.1">
    <property type="nucleotide sequence ID" value="XM_060510473.1"/>
</dbReference>
<evidence type="ECO:0000313" key="2">
    <source>
        <dbReference type="Proteomes" id="UP001244207"/>
    </source>
</evidence>
<dbReference type="AlphaFoldDB" id="A0AAD8UPC3"/>
<dbReference type="Proteomes" id="UP001244207">
    <property type="component" value="Unassembled WGS sequence"/>
</dbReference>
<accession>A0AAD8UPC3</accession>
<dbReference type="GeneID" id="85394372"/>
<evidence type="ECO:0000313" key="1">
    <source>
        <dbReference type="EMBL" id="KAK1724931.1"/>
    </source>
</evidence>
<gene>
    <name evidence="1" type="ORF">BDZ83DRAFT_651712</name>
</gene>